<proteinExistence type="predicted"/>
<feature type="transmembrane region" description="Helical" evidence="1">
    <location>
        <begin position="12"/>
        <end position="35"/>
    </location>
</feature>
<keyword evidence="1" id="KW-0812">Transmembrane</keyword>
<protein>
    <recommendedName>
        <fullName evidence="4">ABC transporter permease</fullName>
    </recommendedName>
</protein>
<organism evidence="2 3">
    <name type="scientific">Levilactobacillus tujiorum</name>
    <dbReference type="NCBI Taxonomy" id="2912243"/>
    <lineage>
        <taxon>Bacteria</taxon>
        <taxon>Bacillati</taxon>
        <taxon>Bacillota</taxon>
        <taxon>Bacilli</taxon>
        <taxon>Lactobacillales</taxon>
        <taxon>Lactobacillaceae</taxon>
        <taxon>Levilactobacillus</taxon>
    </lineage>
</organism>
<evidence type="ECO:0008006" key="4">
    <source>
        <dbReference type="Google" id="ProtNLM"/>
    </source>
</evidence>
<keyword evidence="1" id="KW-0472">Membrane</keyword>
<dbReference type="EMBL" id="JAAVSD010000041">
    <property type="protein sequence ID" value="NLR30647.1"/>
    <property type="molecule type" value="Genomic_DNA"/>
</dbReference>
<sequence length="264" mass="29860">MRYQIQRFERRFLLGGILALMPILWHIMIVVIPAAHNLNTTSVDTTAITEWIGFTQHLKYVYIYYLALPFVCSLGVNQTTVEDYRSGFIAHFVFHRSVSRYWASSQIMSFLSGFLIAAVPIAIDLLATFISLPALTPDWMINQLITLPKLTYFSTLYYEHPFLLIFIYIGMSGVLGGLAAMVSSTVGLFTKRSIVAISSPLIICLGMAFLTTLSPRYFFDPTTVTIAFSPDYLPPIERLVQVTIGVVVMVWLLGIWRIRKIAKL</sequence>
<reference evidence="2 3" key="1">
    <citation type="submission" date="2020-03" db="EMBL/GenBank/DDBJ databases">
        <authorList>
            <person name="Zhang Z."/>
            <person name="Guo Z."/>
            <person name="Hou Q."/>
            <person name="Shen X."/>
        </authorList>
    </citation>
    <scope>NUCLEOTIDE SEQUENCE [LARGE SCALE GENOMIC DNA]</scope>
    <source>
        <strain evidence="2 3">HBUAS51329</strain>
    </source>
</reference>
<name>A0ABX1L9L3_9LACO</name>
<feature type="transmembrane region" description="Helical" evidence="1">
    <location>
        <begin position="60"/>
        <end position="76"/>
    </location>
</feature>
<evidence type="ECO:0000256" key="1">
    <source>
        <dbReference type="SAM" id="Phobius"/>
    </source>
</evidence>
<feature type="transmembrane region" description="Helical" evidence="1">
    <location>
        <begin position="194"/>
        <end position="219"/>
    </location>
</feature>
<dbReference type="Proteomes" id="UP000707477">
    <property type="component" value="Unassembled WGS sequence"/>
</dbReference>
<dbReference type="RefSeq" id="WP_168850423.1">
    <property type="nucleotide sequence ID" value="NZ_JAAVSD010000041.1"/>
</dbReference>
<evidence type="ECO:0000313" key="3">
    <source>
        <dbReference type="Proteomes" id="UP000707477"/>
    </source>
</evidence>
<keyword evidence="3" id="KW-1185">Reference proteome</keyword>
<keyword evidence="1" id="KW-1133">Transmembrane helix</keyword>
<accession>A0ABX1L9L3</accession>
<evidence type="ECO:0000313" key="2">
    <source>
        <dbReference type="EMBL" id="NLR30647.1"/>
    </source>
</evidence>
<feature type="transmembrane region" description="Helical" evidence="1">
    <location>
        <begin position="162"/>
        <end position="182"/>
    </location>
</feature>
<feature type="transmembrane region" description="Helical" evidence="1">
    <location>
        <begin position="239"/>
        <end position="258"/>
    </location>
</feature>
<gene>
    <name evidence="2" type="ORF">HEQ44_10700</name>
</gene>
<feature type="transmembrane region" description="Helical" evidence="1">
    <location>
        <begin position="110"/>
        <end position="132"/>
    </location>
</feature>
<comment type="caution">
    <text evidence="2">The sequence shown here is derived from an EMBL/GenBank/DDBJ whole genome shotgun (WGS) entry which is preliminary data.</text>
</comment>